<dbReference type="Gene3D" id="3.90.1140.10">
    <property type="entry name" value="Cyclic phosphodiesterase"/>
    <property type="match status" value="1"/>
</dbReference>
<dbReference type="PIRSF" id="PIRSF033328">
    <property type="entry name" value="Phest_Mll4975"/>
    <property type="match status" value="1"/>
</dbReference>
<dbReference type="KEGG" id="amaq:GO499_17155"/>
<keyword evidence="2" id="KW-1185">Reference proteome</keyword>
<evidence type="ECO:0000313" key="1">
    <source>
        <dbReference type="EMBL" id="QHQ36782.1"/>
    </source>
</evidence>
<name>A0A6P1T853_9RHOB</name>
<organism evidence="1 2">
    <name type="scientific">Algicella marina</name>
    <dbReference type="NCBI Taxonomy" id="2683284"/>
    <lineage>
        <taxon>Bacteria</taxon>
        <taxon>Pseudomonadati</taxon>
        <taxon>Pseudomonadota</taxon>
        <taxon>Alphaproteobacteria</taxon>
        <taxon>Rhodobacterales</taxon>
        <taxon>Paracoccaceae</taxon>
        <taxon>Algicella</taxon>
    </lineage>
</organism>
<evidence type="ECO:0000313" key="2">
    <source>
        <dbReference type="Proteomes" id="UP000464495"/>
    </source>
</evidence>
<dbReference type="Proteomes" id="UP000464495">
    <property type="component" value="Chromosome"/>
</dbReference>
<dbReference type="EMBL" id="CP046620">
    <property type="protein sequence ID" value="QHQ36782.1"/>
    <property type="molecule type" value="Genomic_DNA"/>
</dbReference>
<accession>A0A6P1T853</accession>
<proteinExistence type="predicted"/>
<dbReference type="RefSeq" id="WP_161863326.1">
    <property type="nucleotide sequence ID" value="NZ_CP046620.1"/>
</dbReference>
<protein>
    <submittedName>
        <fullName evidence="1">DUF1045 domain-containing protein</fullName>
    </submittedName>
</protein>
<dbReference type="AlphaFoldDB" id="A0A6P1T853"/>
<dbReference type="Pfam" id="PF06299">
    <property type="entry name" value="DUF1045"/>
    <property type="match status" value="1"/>
</dbReference>
<gene>
    <name evidence="1" type="ORF">GO499_17155</name>
</gene>
<dbReference type="InterPro" id="IPR009389">
    <property type="entry name" value="DUF1045"/>
</dbReference>
<sequence>MHTRYAIYYTPSGRLADFGASWLGWDVRTGTAVAHPPLDLPLAEMTATPRKYGLHATLKPPFRLAPGETMDTLASHLETACKAMAPAGTEGLALTRLGGFLALTPTGDTTALDALAAEIVRRFDGFRAPSTEAELARRRQAKLTAEQDRNLTLWGYPYVMESFRFHITLSRRLTQAEAEQVEPVLRDAITPLLPTPFFLDHLTLAGERPDGMFEELARLPLAG</sequence>
<reference evidence="1 2" key="1">
    <citation type="submission" date="2019-12" db="EMBL/GenBank/DDBJ databases">
        <title>Complete genome sequence of Algicella marina strain 9Alg 56(T) isolated from the red alga Tichocarpus crinitus.</title>
        <authorList>
            <person name="Kim S.-G."/>
            <person name="Nedashkovskaya O.I."/>
        </authorList>
    </citation>
    <scope>NUCLEOTIDE SEQUENCE [LARGE SCALE GENOMIC DNA]</scope>
    <source>
        <strain evidence="1 2">9Alg 56</strain>
    </source>
</reference>